<sequence length="104" mass="11829">MSSKTDDKGTEIPERLHDLSAGKTYKGMRFFGKSGFAKCYQIVDVATNEVYAVSWKTTTTFTSFWNKNLKCDYRVPSYLRKSAADMIVSMLQSNPSHQPTMDQL</sequence>
<dbReference type="EMBL" id="CCAG010023670">
    <property type="status" value="NOT_ANNOTATED_CDS"/>
    <property type="molecule type" value="Genomic_DNA"/>
</dbReference>
<name>A0A1B0G2K0_GLOMM</name>
<dbReference type="AlphaFoldDB" id="A0A1B0G2K0"/>
<accession>A0A1B0G2K0</accession>
<keyword evidence="2" id="KW-1185">Reference proteome</keyword>
<reference evidence="1" key="1">
    <citation type="submission" date="2020-05" db="UniProtKB">
        <authorList>
            <consortium name="EnsemblMetazoa"/>
        </authorList>
    </citation>
    <scope>IDENTIFICATION</scope>
    <source>
        <strain evidence="1">Yale</strain>
    </source>
</reference>
<evidence type="ECO:0000313" key="1">
    <source>
        <dbReference type="EnsemblMetazoa" id="GMOY007538-PA"/>
    </source>
</evidence>
<dbReference type="VEuPathDB" id="VectorBase:GMOY007538"/>
<organism evidence="1 2">
    <name type="scientific">Glossina morsitans morsitans</name>
    <name type="common">Savannah tsetse fly</name>
    <dbReference type="NCBI Taxonomy" id="37546"/>
    <lineage>
        <taxon>Eukaryota</taxon>
        <taxon>Metazoa</taxon>
        <taxon>Ecdysozoa</taxon>
        <taxon>Arthropoda</taxon>
        <taxon>Hexapoda</taxon>
        <taxon>Insecta</taxon>
        <taxon>Pterygota</taxon>
        <taxon>Neoptera</taxon>
        <taxon>Endopterygota</taxon>
        <taxon>Diptera</taxon>
        <taxon>Brachycera</taxon>
        <taxon>Muscomorpha</taxon>
        <taxon>Hippoboscoidea</taxon>
        <taxon>Glossinidae</taxon>
        <taxon>Glossina</taxon>
    </lineage>
</organism>
<dbReference type="Gene3D" id="3.30.200.20">
    <property type="entry name" value="Phosphorylase Kinase, domain 1"/>
    <property type="match status" value="1"/>
</dbReference>
<dbReference type="Proteomes" id="UP000092444">
    <property type="component" value="Unassembled WGS sequence"/>
</dbReference>
<protein>
    <recommendedName>
        <fullName evidence="3">Protein kinase domain-containing protein</fullName>
    </recommendedName>
</protein>
<evidence type="ECO:0008006" key="3">
    <source>
        <dbReference type="Google" id="ProtNLM"/>
    </source>
</evidence>
<evidence type="ECO:0000313" key="2">
    <source>
        <dbReference type="Proteomes" id="UP000092444"/>
    </source>
</evidence>
<dbReference type="STRING" id="37546.A0A1B0G2K0"/>
<proteinExistence type="predicted"/>
<dbReference type="EnsemblMetazoa" id="GMOY007538-RA">
    <property type="protein sequence ID" value="GMOY007538-PA"/>
    <property type="gene ID" value="GMOY007538"/>
</dbReference>